<reference evidence="4" key="2">
    <citation type="submission" date="2019-09" db="UniProtKB">
        <authorList>
            <consortium name="WormBaseParasite"/>
        </authorList>
    </citation>
    <scope>IDENTIFICATION</scope>
</reference>
<dbReference type="AlphaFoldDB" id="A0A183GKA7"/>
<dbReference type="Proteomes" id="UP000050761">
    <property type="component" value="Unassembled WGS sequence"/>
</dbReference>
<sequence length="82" mass="9539">MSRLDVWPPGLRLREIDKLRLDSIASHRDDFAVRKSPHVVIVELDEITWRELNGARGKTVSKMKCRSGDKEEEEHGDEERGR</sequence>
<proteinExistence type="predicted"/>
<name>A0A183GKA7_HELPZ</name>
<organism evidence="3 4">
    <name type="scientific">Heligmosomoides polygyrus</name>
    <name type="common">Parasitic roundworm</name>
    <dbReference type="NCBI Taxonomy" id="6339"/>
    <lineage>
        <taxon>Eukaryota</taxon>
        <taxon>Metazoa</taxon>
        <taxon>Ecdysozoa</taxon>
        <taxon>Nematoda</taxon>
        <taxon>Chromadorea</taxon>
        <taxon>Rhabditida</taxon>
        <taxon>Rhabditina</taxon>
        <taxon>Rhabditomorpha</taxon>
        <taxon>Strongyloidea</taxon>
        <taxon>Heligmosomidae</taxon>
        <taxon>Heligmosomoides</taxon>
    </lineage>
</organism>
<dbReference type="WBParaSite" id="HPBE_0002312501-mRNA-1">
    <property type="protein sequence ID" value="HPBE_0002312501-mRNA-1"/>
    <property type="gene ID" value="HPBE_0002312501"/>
</dbReference>
<dbReference type="EMBL" id="UZAH01034700">
    <property type="protein sequence ID" value="VDP36727.1"/>
    <property type="molecule type" value="Genomic_DNA"/>
</dbReference>
<reference evidence="2 3" key="1">
    <citation type="submission" date="2018-11" db="EMBL/GenBank/DDBJ databases">
        <authorList>
            <consortium name="Pathogen Informatics"/>
        </authorList>
    </citation>
    <scope>NUCLEOTIDE SEQUENCE [LARGE SCALE GENOMIC DNA]</scope>
</reference>
<keyword evidence="3" id="KW-1185">Reference proteome</keyword>
<feature type="region of interest" description="Disordered" evidence="1">
    <location>
        <begin position="58"/>
        <end position="82"/>
    </location>
</feature>
<protein>
    <submittedName>
        <fullName evidence="4">BrnT family toxin</fullName>
    </submittedName>
</protein>
<evidence type="ECO:0000313" key="2">
    <source>
        <dbReference type="EMBL" id="VDP36727.1"/>
    </source>
</evidence>
<gene>
    <name evidence="2" type="ORF">HPBE_LOCUS23124</name>
</gene>
<evidence type="ECO:0000313" key="4">
    <source>
        <dbReference type="WBParaSite" id="HPBE_0002312501-mRNA-1"/>
    </source>
</evidence>
<evidence type="ECO:0000313" key="3">
    <source>
        <dbReference type="Proteomes" id="UP000050761"/>
    </source>
</evidence>
<accession>A0A183GKA7</accession>
<accession>A0A3P8C923</accession>
<evidence type="ECO:0000256" key="1">
    <source>
        <dbReference type="SAM" id="MobiDB-lite"/>
    </source>
</evidence>